<keyword evidence="3" id="KW-1185">Reference proteome</keyword>
<evidence type="ECO:0000313" key="2">
    <source>
        <dbReference type="EMBL" id="MBC9207583.1"/>
    </source>
</evidence>
<sequence length="52" mass="5533">MRAPLRPTGLDSGLLPSRQQAVRRFAGLALLGCSVWLVSVVALAQAVIGLFR</sequence>
<accession>A0ABR7RMN7</accession>
<reference evidence="2 3" key="1">
    <citation type="journal article" date="2013" name="Int. J. Syst. Evol. Microbiol.">
        <title>Roseomonas aerophila sp. nov., isolated from air.</title>
        <authorList>
            <person name="Kim S.J."/>
            <person name="Weon H.Y."/>
            <person name="Ahn J.H."/>
            <person name="Hong S.B."/>
            <person name="Seok S.J."/>
            <person name="Whang K.S."/>
            <person name="Kwon S.W."/>
        </authorList>
    </citation>
    <scope>NUCLEOTIDE SEQUENCE [LARGE SCALE GENOMIC DNA]</scope>
    <source>
        <strain evidence="2 3">NBRC 108923</strain>
    </source>
</reference>
<protein>
    <recommendedName>
        <fullName evidence="4">DUF2474 domain-containing protein</fullName>
    </recommendedName>
</protein>
<organism evidence="2 3">
    <name type="scientific">Teichococcus aerophilus</name>
    <dbReference type="NCBI Taxonomy" id="1224513"/>
    <lineage>
        <taxon>Bacteria</taxon>
        <taxon>Pseudomonadati</taxon>
        <taxon>Pseudomonadota</taxon>
        <taxon>Alphaproteobacteria</taxon>
        <taxon>Acetobacterales</taxon>
        <taxon>Roseomonadaceae</taxon>
        <taxon>Roseomonas</taxon>
    </lineage>
</organism>
<dbReference type="RefSeq" id="WP_187784749.1">
    <property type="nucleotide sequence ID" value="NZ_JACTVA010000019.1"/>
</dbReference>
<feature type="transmembrane region" description="Helical" evidence="1">
    <location>
        <begin position="25"/>
        <end position="51"/>
    </location>
</feature>
<proteinExistence type="predicted"/>
<evidence type="ECO:0000256" key="1">
    <source>
        <dbReference type="SAM" id="Phobius"/>
    </source>
</evidence>
<gene>
    <name evidence="2" type="ORF">IBL26_12125</name>
</gene>
<keyword evidence="1" id="KW-0472">Membrane</keyword>
<comment type="caution">
    <text evidence="2">The sequence shown here is derived from an EMBL/GenBank/DDBJ whole genome shotgun (WGS) entry which is preliminary data.</text>
</comment>
<evidence type="ECO:0000313" key="3">
    <source>
        <dbReference type="Proteomes" id="UP000626026"/>
    </source>
</evidence>
<name>A0ABR7RMN7_9PROT</name>
<dbReference type="EMBL" id="JACTVA010000019">
    <property type="protein sequence ID" value="MBC9207583.1"/>
    <property type="molecule type" value="Genomic_DNA"/>
</dbReference>
<keyword evidence="1" id="KW-0812">Transmembrane</keyword>
<keyword evidence="1" id="KW-1133">Transmembrane helix</keyword>
<dbReference type="Proteomes" id="UP000626026">
    <property type="component" value="Unassembled WGS sequence"/>
</dbReference>
<evidence type="ECO:0008006" key="4">
    <source>
        <dbReference type="Google" id="ProtNLM"/>
    </source>
</evidence>